<keyword evidence="1" id="KW-0479">Metal-binding</keyword>
<evidence type="ECO:0000256" key="1">
    <source>
        <dbReference type="PROSITE-ProRule" id="PRU00325"/>
    </source>
</evidence>
<keyword evidence="1" id="KW-0863">Zinc-finger</keyword>
<feature type="domain" description="SWIM-type" evidence="2">
    <location>
        <begin position="83"/>
        <end position="116"/>
    </location>
</feature>
<dbReference type="InterPro" id="IPR007527">
    <property type="entry name" value="Znf_SWIM"/>
</dbReference>
<dbReference type="Pfam" id="PF04434">
    <property type="entry name" value="SWIM"/>
    <property type="match status" value="1"/>
</dbReference>
<evidence type="ECO:0000313" key="3">
    <source>
        <dbReference type="EMBL" id="GFD20480.1"/>
    </source>
</evidence>
<dbReference type="PANTHER" id="PTHR31973">
    <property type="entry name" value="POLYPROTEIN, PUTATIVE-RELATED"/>
    <property type="match status" value="1"/>
</dbReference>
<organism evidence="3">
    <name type="scientific">Tanacetum cinerariifolium</name>
    <name type="common">Dalmatian daisy</name>
    <name type="synonym">Chrysanthemum cinerariifolium</name>
    <dbReference type="NCBI Taxonomy" id="118510"/>
    <lineage>
        <taxon>Eukaryota</taxon>
        <taxon>Viridiplantae</taxon>
        <taxon>Streptophyta</taxon>
        <taxon>Embryophyta</taxon>
        <taxon>Tracheophyta</taxon>
        <taxon>Spermatophyta</taxon>
        <taxon>Magnoliopsida</taxon>
        <taxon>eudicotyledons</taxon>
        <taxon>Gunneridae</taxon>
        <taxon>Pentapetalae</taxon>
        <taxon>asterids</taxon>
        <taxon>campanulids</taxon>
        <taxon>Asterales</taxon>
        <taxon>Asteraceae</taxon>
        <taxon>Asteroideae</taxon>
        <taxon>Anthemideae</taxon>
        <taxon>Anthemidinae</taxon>
        <taxon>Tanacetum</taxon>
    </lineage>
</organism>
<dbReference type="PROSITE" id="PS50966">
    <property type="entry name" value="ZF_SWIM"/>
    <property type="match status" value="1"/>
</dbReference>
<name>A0A699UDA3_TANCI</name>
<evidence type="ECO:0000259" key="2">
    <source>
        <dbReference type="PROSITE" id="PS50966"/>
    </source>
</evidence>
<reference evidence="3" key="1">
    <citation type="journal article" date="2019" name="Sci. Rep.">
        <title>Draft genome of Tanacetum cinerariifolium, the natural source of mosquito coil.</title>
        <authorList>
            <person name="Yamashiro T."/>
            <person name="Shiraishi A."/>
            <person name="Satake H."/>
            <person name="Nakayama K."/>
        </authorList>
    </citation>
    <scope>NUCLEOTIDE SEQUENCE</scope>
</reference>
<dbReference type="GO" id="GO:0008270">
    <property type="term" value="F:zinc ion binding"/>
    <property type="evidence" value="ECO:0007669"/>
    <property type="project" value="UniProtKB-KW"/>
</dbReference>
<accession>A0A699UDA3</accession>
<gene>
    <name evidence="3" type="ORF">Tci_892449</name>
</gene>
<protein>
    <recommendedName>
        <fullName evidence="2">SWIM-type domain-containing protein</fullName>
    </recommendedName>
</protein>
<dbReference type="PANTHER" id="PTHR31973:SF190">
    <property type="entry name" value="MULE TRANSPOSASE DOMAIN-CONTAINING PROTEIN"/>
    <property type="match status" value="1"/>
</dbReference>
<dbReference type="EMBL" id="BKCJ011322440">
    <property type="protein sequence ID" value="GFD20480.1"/>
    <property type="molecule type" value="Genomic_DNA"/>
</dbReference>
<comment type="caution">
    <text evidence="3">The sequence shown here is derived from an EMBL/GenBank/DDBJ whole genome shotgun (WGS) entry which is preliminary data.</text>
</comment>
<proteinExistence type="predicted"/>
<dbReference type="AlphaFoldDB" id="A0A699UDA3"/>
<keyword evidence="1" id="KW-0862">Zinc</keyword>
<sequence>MNSKEHEWLNKIPAEHWPISYFSGRAKSDLLLNNIFEVFNVKIVRGVIDKYIDPLTPTATRIMESIKKEADLMKGQWNGANKYQVLGSLGDQCVVDVVSMTCSCRKWELTGIPCKHDVVAC</sequence>